<dbReference type="Gene3D" id="1.25.40.10">
    <property type="entry name" value="Tetratricopeptide repeat domain"/>
    <property type="match status" value="3"/>
</dbReference>
<dbReference type="FunFam" id="1.25.40.10:FF:000090">
    <property type="entry name" value="Pentatricopeptide repeat-containing protein, chloroplastic"/>
    <property type="match status" value="1"/>
</dbReference>
<evidence type="ECO:0000256" key="1">
    <source>
        <dbReference type="ARBA" id="ARBA00022737"/>
    </source>
</evidence>
<dbReference type="PROSITE" id="PS51375">
    <property type="entry name" value="PPR"/>
    <property type="match status" value="4"/>
</dbReference>
<name>D8RIS8_SELML</name>
<keyword evidence="1" id="KW-0677">Repeat</keyword>
<dbReference type="KEGG" id="smo:SELMODRAFT_94629"/>
<organism evidence="5">
    <name type="scientific">Selaginella moellendorffii</name>
    <name type="common">Spikemoss</name>
    <dbReference type="NCBI Taxonomy" id="88036"/>
    <lineage>
        <taxon>Eukaryota</taxon>
        <taxon>Viridiplantae</taxon>
        <taxon>Streptophyta</taxon>
        <taxon>Embryophyta</taxon>
        <taxon>Tracheophyta</taxon>
        <taxon>Lycopodiopsida</taxon>
        <taxon>Selaginellales</taxon>
        <taxon>Selaginellaceae</taxon>
        <taxon>Selaginella</taxon>
    </lineage>
</organism>
<dbReference type="PANTHER" id="PTHR47926">
    <property type="entry name" value="PENTATRICOPEPTIDE REPEAT-CONTAINING PROTEIN"/>
    <property type="match status" value="1"/>
</dbReference>
<evidence type="ECO:0000313" key="5">
    <source>
        <dbReference type="Proteomes" id="UP000001514"/>
    </source>
</evidence>
<feature type="repeat" description="PPR" evidence="2">
    <location>
        <begin position="293"/>
        <end position="327"/>
    </location>
</feature>
<feature type="domain" description="DYW" evidence="3">
    <location>
        <begin position="511"/>
        <end position="603"/>
    </location>
</feature>
<dbReference type="Gramene" id="EFJ27799">
    <property type="protein sequence ID" value="EFJ27799"/>
    <property type="gene ID" value="SELMODRAFT_94629"/>
</dbReference>
<dbReference type="Pfam" id="PF01535">
    <property type="entry name" value="PPR"/>
    <property type="match status" value="8"/>
</dbReference>
<reference evidence="4 5" key="1">
    <citation type="journal article" date="2011" name="Science">
        <title>The Selaginella genome identifies genetic changes associated with the evolution of vascular plants.</title>
        <authorList>
            <person name="Banks J.A."/>
            <person name="Nishiyama T."/>
            <person name="Hasebe M."/>
            <person name="Bowman J.L."/>
            <person name="Gribskov M."/>
            <person name="dePamphilis C."/>
            <person name="Albert V.A."/>
            <person name="Aono N."/>
            <person name="Aoyama T."/>
            <person name="Ambrose B.A."/>
            <person name="Ashton N.W."/>
            <person name="Axtell M.J."/>
            <person name="Barker E."/>
            <person name="Barker M.S."/>
            <person name="Bennetzen J.L."/>
            <person name="Bonawitz N.D."/>
            <person name="Chapple C."/>
            <person name="Cheng C."/>
            <person name="Correa L.G."/>
            <person name="Dacre M."/>
            <person name="DeBarry J."/>
            <person name="Dreyer I."/>
            <person name="Elias M."/>
            <person name="Engstrom E.M."/>
            <person name="Estelle M."/>
            <person name="Feng L."/>
            <person name="Finet C."/>
            <person name="Floyd S.K."/>
            <person name="Frommer W.B."/>
            <person name="Fujita T."/>
            <person name="Gramzow L."/>
            <person name="Gutensohn M."/>
            <person name="Harholt J."/>
            <person name="Hattori M."/>
            <person name="Heyl A."/>
            <person name="Hirai T."/>
            <person name="Hiwatashi Y."/>
            <person name="Ishikawa M."/>
            <person name="Iwata M."/>
            <person name="Karol K.G."/>
            <person name="Koehler B."/>
            <person name="Kolukisaoglu U."/>
            <person name="Kubo M."/>
            <person name="Kurata T."/>
            <person name="Lalonde S."/>
            <person name="Li K."/>
            <person name="Li Y."/>
            <person name="Litt A."/>
            <person name="Lyons E."/>
            <person name="Manning G."/>
            <person name="Maruyama T."/>
            <person name="Michael T.P."/>
            <person name="Mikami K."/>
            <person name="Miyazaki S."/>
            <person name="Morinaga S."/>
            <person name="Murata T."/>
            <person name="Mueller-Roeber B."/>
            <person name="Nelson D.R."/>
            <person name="Obara M."/>
            <person name="Oguri Y."/>
            <person name="Olmstead R.G."/>
            <person name="Onodera N."/>
            <person name="Petersen B.L."/>
            <person name="Pils B."/>
            <person name="Prigge M."/>
            <person name="Rensing S.A."/>
            <person name="Riano-Pachon D.M."/>
            <person name="Roberts A.W."/>
            <person name="Sato Y."/>
            <person name="Scheller H.V."/>
            <person name="Schulz B."/>
            <person name="Schulz C."/>
            <person name="Shakirov E.V."/>
            <person name="Shibagaki N."/>
            <person name="Shinohara N."/>
            <person name="Shippen D.E."/>
            <person name="Soerensen I."/>
            <person name="Sotooka R."/>
            <person name="Sugimoto N."/>
            <person name="Sugita M."/>
            <person name="Sumikawa N."/>
            <person name="Tanurdzic M."/>
            <person name="Theissen G."/>
            <person name="Ulvskov P."/>
            <person name="Wakazuki S."/>
            <person name="Weng J.K."/>
            <person name="Willats W.W."/>
            <person name="Wipf D."/>
            <person name="Wolf P.G."/>
            <person name="Yang L."/>
            <person name="Zimmer A.D."/>
            <person name="Zhu Q."/>
            <person name="Mitros T."/>
            <person name="Hellsten U."/>
            <person name="Loque D."/>
            <person name="Otillar R."/>
            <person name="Salamov A."/>
            <person name="Schmutz J."/>
            <person name="Shapiro H."/>
            <person name="Lindquist E."/>
            <person name="Lucas S."/>
            <person name="Rokhsar D."/>
            <person name="Grigoriev I.V."/>
        </authorList>
    </citation>
    <scope>NUCLEOTIDE SEQUENCE [LARGE SCALE GENOMIC DNA]</scope>
</reference>
<feature type="repeat" description="PPR" evidence="2">
    <location>
        <begin position="137"/>
        <end position="171"/>
    </location>
</feature>
<evidence type="ECO:0000313" key="4">
    <source>
        <dbReference type="EMBL" id="EFJ27799.1"/>
    </source>
</evidence>
<accession>D8RIS8</accession>
<dbReference type="GO" id="GO:0008270">
    <property type="term" value="F:zinc ion binding"/>
    <property type="evidence" value="ECO:0007669"/>
    <property type="project" value="InterPro"/>
</dbReference>
<gene>
    <name evidence="4" type="ORF">SELMODRAFT_94629</name>
</gene>
<dbReference type="Pfam" id="PF20431">
    <property type="entry name" value="E_motif"/>
    <property type="match status" value="1"/>
</dbReference>
<dbReference type="InterPro" id="IPR046960">
    <property type="entry name" value="PPR_At4g14850-like_plant"/>
</dbReference>
<feature type="repeat" description="PPR" evidence="2">
    <location>
        <begin position="199"/>
        <end position="233"/>
    </location>
</feature>
<dbReference type="EMBL" id="GL377581">
    <property type="protein sequence ID" value="EFJ27799.1"/>
    <property type="molecule type" value="Genomic_DNA"/>
</dbReference>
<sequence length="603" mass="67183">MAQRLDRDKFAKLVRACSDAKDLARGKRVHAHILDSGGGGVVQDGFLANLLVQMYGKCGCPDDAQRVFEEINPKNAYSWSCMMTALASNGYLGDARVMFESMPQRNVSAWNNILAAHAQKGYLVEARGFMDRMPEWNVVTLSFMVNAYAQNGHLSEAERAFAMMHEPDVVARTKMVMAYGQAGRVADAKAVFDRAGARDVIAWNAMLSAYVENGLLREARALFDFMPGRTVVSWTAMVEACYRGGRFEEAQELFGGMPELSEVSLTVMIEAYAQNGQLQRARGIFEAKADSRNVVSWTAMLTAYADNEDFDSARMVFHAMLVEGLRPNSISFMSILVASSHLGLLDTGVQYFQSMSSDHGLQPSSDHYQSVVSLLGRTGELDAAEELIDFQAAGCSGFLEVALGSLLGACKTYRDVERGARVAHRLFELEPRNASPYVLLASLYASLGMESDVQAVRRLMKDRNVVKQPGISLIEIDRKLHKFTVGDTSHVRNQEIRRELGRLHELVVKQGYVPDTREVLHDVCEEQKRRLLLNHSEKLAIAFGVISTAPGTTIRILKNLRVCSDCHAAAKLMSKVTRRKIVIRDCHRFHHFEEGKCSCLDFW</sequence>
<dbReference type="Pfam" id="PF13041">
    <property type="entry name" value="PPR_2"/>
    <property type="match status" value="1"/>
</dbReference>
<dbReference type="AlphaFoldDB" id="D8RIS8"/>
<dbReference type="SUPFAM" id="SSF48452">
    <property type="entry name" value="TPR-like"/>
    <property type="match status" value="1"/>
</dbReference>
<dbReference type="Pfam" id="PF14432">
    <property type="entry name" value="DYW_deaminase"/>
    <property type="match status" value="1"/>
</dbReference>
<evidence type="ECO:0000256" key="2">
    <source>
        <dbReference type="PROSITE-ProRule" id="PRU00708"/>
    </source>
</evidence>
<dbReference type="InterPro" id="IPR032867">
    <property type="entry name" value="DYW_dom"/>
</dbReference>
<keyword evidence="5" id="KW-1185">Reference proteome</keyword>
<dbReference type="GO" id="GO:0009451">
    <property type="term" value="P:RNA modification"/>
    <property type="evidence" value="ECO:0007669"/>
    <property type="project" value="InterPro"/>
</dbReference>
<dbReference type="eggNOG" id="KOG4197">
    <property type="taxonomic scope" value="Eukaryota"/>
</dbReference>
<dbReference type="InterPro" id="IPR002885">
    <property type="entry name" value="PPR_rpt"/>
</dbReference>
<feature type="repeat" description="PPR" evidence="2">
    <location>
        <begin position="75"/>
        <end position="109"/>
    </location>
</feature>
<proteinExistence type="predicted"/>
<dbReference type="InterPro" id="IPR046848">
    <property type="entry name" value="E_motif"/>
</dbReference>
<evidence type="ECO:0000259" key="3">
    <source>
        <dbReference type="Pfam" id="PF14432"/>
    </source>
</evidence>
<dbReference type="HOGENOM" id="CLU_002706_37_8_1"/>
<dbReference type="InterPro" id="IPR011990">
    <property type="entry name" value="TPR-like_helical_dom_sf"/>
</dbReference>
<dbReference type="PANTHER" id="PTHR47926:SF533">
    <property type="entry name" value="DYW DOMAIN-CONTAINING PROTEIN"/>
    <property type="match status" value="1"/>
</dbReference>
<dbReference type="NCBIfam" id="TIGR00756">
    <property type="entry name" value="PPR"/>
    <property type="match status" value="3"/>
</dbReference>
<dbReference type="Proteomes" id="UP000001514">
    <property type="component" value="Unassembled WGS sequence"/>
</dbReference>
<protein>
    <recommendedName>
        <fullName evidence="3">DYW domain-containing protein</fullName>
    </recommendedName>
</protein>
<dbReference type="GO" id="GO:0003723">
    <property type="term" value="F:RNA binding"/>
    <property type="evidence" value="ECO:0007669"/>
    <property type="project" value="InterPro"/>
</dbReference>
<dbReference type="InParanoid" id="D8RIS8"/>